<dbReference type="PANTHER" id="PTHR46825">
    <property type="entry name" value="D-ALANYL-D-ALANINE-CARBOXYPEPTIDASE/ENDOPEPTIDASE AMPH"/>
    <property type="match status" value="1"/>
</dbReference>
<evidence type="ECO:0000313" key="2">
    <source>
        <dbReference type="EMBL" id="MFK4640154.1"/>
    </source>
</evidence>
<keyword evidence="2" id="KW-0121">Carboxypeptidase</keyword>
<evidence type="ECO:0000313" key="3">
    <source>
        <dbReference type="Proteomes" id="UP001620520"/>
    </source>
</evidence>
<comment type="caution">
    <text evidence="2">The sequence shown here is derived from an EMBL/GenBank/DDBJ whole genome shotgun (WGS) entry which is preliminary data.</text>
</comment>
<dbReference type="SUPFAM" id="SSF56601">
    <property type="entry name" value="beta-lactamase/transpeptidase-like"/>
    <property type="match status" value="1"/>
</dbReference>
<organism evidence="2 3">
    <name type="scientific">Paenarthrobacter histidinolovorans</name>
    <dbReference type="NCBI Taxonomy" id="43664"/>
    <lineage>
        <taxon>Bacteria</taxon>
        <taxon>Bacillati</taxon>
        <taxon>Actinomycetota</taxon>
        <taxon>Actinomycetes</taxon>
        <taxon>Micrococcales</taxon>
        <taxon>Micrococcaceae</taxon>
        <taxon>Paenarthrobacter</taxon>
    </lineage>
</organism>
<reference evidence="2 3" key="1">
    <citation type="submission" date="2024-10" db="EMBL/GenBank/DDBJ databases">
        <title>Novel secondary metabolite-producing bacteria for plant disease control.</title>
        <authorList>
            <person name="Chevrette M."/>
        </authorList>
    </citation>
    <scope>NUCLEOTIDE SEQUENCE [LARGE SCALE GENOMIC DNA]</scope>
    <source>
        <strain evidence="2 3">J30 TE3557</strain>
    </source>
</reference>
<dbReference type="InterPro" id="IPR012338">
    <property type="entry name" value="Beta-lactam/transpept-like"/>
</dbReference>
<keyword evidence="2" id="KW-0645">Protease</keyword>
<dbReference type="GO" id="GO:0009002">
    <property type="term" value="F:serine-type D-Ala-D-Ala carboxypeptidase activity"/>
    <property type="evidence" value="ECO:0007669"/>
    <property type="project" value="UniProtKB-EC"/>
</dbReference>
<dbReference type="Pfam" id="PF00144">
    <property type="entry name" value="Beta-lactamase"/>
    <property type="match status" value="1"/>
</dbReference>
<dbReference type="PROSITE" id="PS51257">
    <property type="entry name" value="PROKAR_LIPOPROTEIN"/>
    <property type="match status" value="1"/>
</dbReference>
<dbReference type="EMBL" id="JBIYEW010000003">
    <property type="protein sequence ID" value="MFK4640154.1"/>
    <property type="molecule type" value="Genomic_DNA"/>
</dbReference>
<dbReference type="PANTHER" id="PTHR46825:SF7">
    <property type="entry name" value="D-ALANYL-D-ALANINE CARBOXYPEPTIDASE"/>
    <property type="match status" value="1"/>
</dbReference>
<dbReference type="EC" id="3.4.16.4" evidence="2"/>
<evidence type="ECO:0000259" key="1">
    <source>
        <dbReference type="Pfam" id="PF00144"/>
    </source>
</evidence>
<dbReference type="Proteomes" id="UP001620520">
    <property type="component" value="Unassembled WGS sequence"/>
</dbReference>
<sequence>MNRHGWLVRLAVVLVASVLAGSVLSGCTSPGPSPSPSPSPTFSDAEAISSLEYAMQSFMDQDAVAVLAQLRWPGGEWSQAYGVHDLDTRQLAQPQDRVPVSSVTKTMTAVSVLKLVDDGLIALDDPVNGLLESFGVGLKPPVPITLRQLLSHTSGMPDYRDVMFRSLEDFVSASSQGLTTLEALRLSDTLPWEARTVGLFQYSDSNNLALGLILEKFRGKTYPQVLRHDIIAPLELTHTTIGEEVSDGPDLLRGYVSVRGKRVTGGPTLEQLGSPLPIVVSTTSDINDFMAALFGGRVLSSSALAEMKTVVIGPFALGLVKWSPDCSGAPRFFTKGGFLDFRTVALSSDDGRYQASMAVSPAPEPSLRAGEDLVDERDLMSSQMLSALMEAQDRLCG</sequence>
<feature type="domain" description="Beta-lactamase-related" evidence="1">
    <location>
        <begin position="74"/>
        <end position="309"/>
    </location>
</feature>
<name>A0ABW8N9D2_9MICC</name>
<gene>
    <name evidence="2" type="ORF">ABIA52_003043</name>
</gene>
<accession>A0ABW8N9D2</accession>
<dbReference type="RefSeq" id="WP_404594905.1">
    <property type="nucleotide sequence ID" value="NZ_JBIYEW010000003.1"/>
</dbReference>
<dbReference type="Gene3D" id="3.40.710.10">
    <property type="entry name" value="DD-peptidase/beta-lactamase superfamily"/>
    <property type="match status" value="1"/>
</dbReference>
<dbReference type="InterPro" id="IPR050491">
    <property type="entry name" value="AmpC-like"/>
</dbReference>
<proteinExistence type="predicted"/>
<keyword evidence="2" id="KW-0378">Hydrolase</keyword>
<protein>
    <submittedName>
        <fullName evidence="2">D-alanyl-D-alanine carboxypeptidase</fullName>
        <ecNumber evidence="2">3.4.16.4</ecNumber>
    </submittedName>
</protein>
<keyword evidence="3" id="KW-1185">Reference proteome</keyword>
<dbReference type="InterPro" id="IPR001466">
    <property type="entry name" value="Beta-lactam-related"/>
</dbReference>